<dbReference type="AlphaFoldDB" id="A0AAN1PT51"/>
<protein>
    <submittedName>
        <fullName evidence="1">Uncharacterized protein</fullName>
    </submittedName>
</protein>
<dbReference type="EMBL" id="CP019291">
    <property type="protein sequence ID" value="AXX62462.1"/>
    <property type="molecule type" value="Genomic_DNA"/>
</dbReference>
<organism evidence="1 2">
    <name type="scientific">Vibrio vulnificus</name>
    <dbReference type="NCBI Taxonomy" id="672"/>
    <lineage>
        <taxon>Bacteria</taxon>
        <taxon>Pseudomonadati</taxon>
        <taxon>Pseudomonadota</taxon>
        <taxon>Gammaproteobacteria</taxon>
        <taxon>Vibrionales</taxon>
        <taxon>Vibrionaceae</taxon>
        <taxon>Vibrio</taxon>
    </lineage>
</organism>
<proteinExistence type="predicted"/>
<evidence type="ECO:0000313" key="2">
    <source>
        <dbReference type="Proteomes" id="UP000263418"/>
    </source>
</evidence>
<reference evidence="1 2" key="1">
    <citation type="submission" date="2017-01" db="EMBL/GenBank/DDBJ databases">
        <title>Complete Genome Sequence of Vibrio vulnificus FORC_053.</title>
        <authorList>
            <consortium name="Food-borne Pathogen Omics Research Center"/>
            <person name="Chung H.Y."/>
            <person name="Na E.J."/>
            <person name="Song J.S."/>
            <person name="Kim H."/>
            <person name="Lee J.-H."/>
            <person name="Ryu S."/>
            <person name="Choi S.H."/>
        </authorList>
    </citation>
    <scope>NUCLEOTIDE SEQUENCE [LARGE SCALE GENOMIC DNA]</scope>
    <source>
        <strain evidence="1 2">FORC_053</strain>
    </source>
</reference>
<evidence type="ECO:0000313" key="1">
    <source>
        <dbReference type="EMBL" id="AXX62462.1"/>
    </source>
</evidence>
<sequence>MFSVLAKAQHASLNAFCLEPRKSHLKSMSSIANTRLKKNGMKTKPNQECEPQWAMSLGWN</sequence>
<name>A0AAN1PT51_VIBVL</name>
<accession>A0AAN1PT51</accession>
<dbReference type="Proteomes" id="UP000263418">
    <property type="component" value="Chromosome 2"/>
</dbReference>
<gene>
    <name evidence="1" type="ORF">FORC53_4123</name>
</gene>